<evidence type="ECO:0000313" key="1">
    <source>
        <dbReference type="EMBL" id="EAQ81140.1"/>
    </source>
</evidence>
<dbReference type="OrthoDB" id="276990at2"/>
<name>A3ZR47_9BACT</name>
<dbReference type="Proteomes" id="UP000004358">
    <property type="component" value="Unassembled WGS sequence"/>
</dbReference>
<protein>
    <submittedName>
        <fullName evidence="1">Uncharacterized protein</fullName>
    </submittedName>
</protein>
<dbReference type="eggNOG" id="ENOG5033167">
    <property type="taxonomic scope" value="Bacteria"/>
</dbReference>
<comment type="caution">
    <text evidence="1">The sequence shown here is derived from an EMBL/GenBank/DDBJ whole genome shotgun (WGS) entry which is preliminary data.</text>
</comment>
<dbReference type="AlphaFoldDB" id="A3ZR47"/>
<sequence length="271" mass="29876">MVDKMRVAAFYLLHASNAQPFAMAKLSRTARTAAPSPIVSAPTPTPDVQPRILWSGAVRGWVSILLLIHVTALFVGPWASPPPSSYLSQQVEKLYAPYLRITFLKDHGYRFFAPNPGASHLVRYELLDAAGNQVGAGRFPNLEVHWPRLLYHRHFMISESLNNVTSIPPQGPPPEAPAEARAGYQNAERLRDAYLASVGRYLLEENDAAQVKLFLVEHGIPHPLDVAAGMPLSDPSLYSERELGVYTRDGVEKKSSVPVMLTPPPVKAEEI</sequence>
<dbReference type="EMBL" id="AANZ01000006">
    <property type="protein sequence ID" value="EAQ81140.1"/>
    <property type="molecule type" value="Genomic_DNA"/>
</dbReference>
<proteinExistence type="predicted"/>
<reference evidence="1 2" key="1">
    <citation type="submission" date="2006-02" db="EMBL/GenBank/DDBJ databases">
        <authorList>
            <person name="Amann R."/>
            <person name="Ferriera S."/>
            <person name="Johnson J."/>
            <person name="Kravitz S."/>
            <person name="Halpern A."/>
            <person name="Remington K."/>
            <person name="Beeson K."/>
            <person name="Tran B."/>
            <person name="Rogers Y.-H."/>
            <person name="Friedman R."/>
            <person name="Venter J.C."/>
        </authorList>
    </citation>
    <scope>NUCLEOTIDE SEQUENCE [LARGE SCALE GENOMIC DNA]</scope>
    <source>
        <strain evidence="1 2">DSM 3645</strain>
    </source>
</reference>
<gene>
    <name evidence="1" type="ORF">DSM3645_21252</name>
</gene>
<dbReference type="STRING" id="314230.DSM3645_21252"/>
<accession>A3ZR47</accession>
<dbReference type="HOGENOM" id="CLU_1025526_0_0_0"/>
<organism evidence="1 2">
    <name type="scientific">Blastopirellula marina DSM 3645</name>
    <dbReference type="NCBI Taxonomy" id="314230"/>
    <lineage>
        <taxon>Bacteria</taxon>
        <taxon>Pseudomonadati</taxon>
        <taxon>Planctomycetota</taxon>
        <taxon>Planctomycetia</taxon>
        <taxon>Pirellulales</taxon>
        <taxon>Pirellulaceae</taxon>
        <taxon>Blastopirellula</taxon>
    </lineage>
</organism>
<evidence type="ECO:0000313" key="2">
    <source>
        <dbReference type="Proteomes" id="UP000004358"/>
    </source>
</evidence>